<dbReference type="STRING" id="329046.A0A1Y2AL70"/>
<feature type="transmembrane region" description="Helical" evidence="2">
    <location>
        <begin position="509"/>
        <end position="533"/>
    </location>
</feature>
<dbReference type="OrthoDB" id="405996at2759"/>
<dbReference type="GO" id="GO:0046856">
    <property type="term" value="P:phosphatidylinositol dephosphorylation"/>
    <property type="evidence" value="ECO:0007669"/>
    <property type="project" value="TreeGrafter"/>
</dbReference>
<feature type="transmembrane region" description="Helical" evidence="2">
    <location>
        <begin position="595"/>
        <end position="616"/>
    </location>
</feature>
<dbReference type="PANTHER" id="PTHR45662">
    <property type="entry name" value="PHOSPHATIDYLINOSITIDE PHOSPHATASE SAC1"/>
    <property type="match status" value="1"/>
</dbReference>
<dbReference type="PROSITE" id="PS50275">
    <property type="entry name" value="SAC"/>
    <property type="match status" value="1"/>
</dbReference>
<dbReference type="Pfam" id="PF02383">
    <property type="entry name" value="Syja_N"/>
    <property type="match status" value="1"/>
</dbReference>
<keyword evidence="2" id="KW-0472">Membrane</keyword>
<dbReference type="Proteomes" id="UP000193642">
    <property type="component" value="Unassembled WGS sequence"/>
</dbReference>
<dbReference type="AlphaFoldDB" id="A0A1Y2AL70"/>
<organism evidence="4 5">
    <name type="scientific">Rhizoclosmatium globosum</name>
    <dbReference type="NCBI Taxonomy" id="329046"/>
    <lineage>
        <taxon>Eukaryota</taxon>
        <taxon>Fungi</taxon>
        <taxon>Fungi incertae sedis</taxon>
        <taxon>Chytridiomycota</taxon>
        <taxon>Chytridiomycota incertae sedis</taxon>
        <taxon>Chytridiomycetes</taxon>
        <taxon>Chytridiales</taxon>
        <taxon>Chytriomycetaceae</taxon>
        <taxon>Rhizoclosmatium</taxon>
    </lineage>
</organism>
<reference evidence="4 5" key="1">
    <citation type="submission" date="2016-07" db="EMBL/GenBank/DDBJ databases">
        <title>Pervasive Adenine N6-methylation of Active Genes in Fungi.</title>
        <authorList>
            <consortium name="DOE Joint Genome Institute"/>
            <person name="Mondo S.J."/>
            <person name="Dannebaum R.O."/>
            <person name="Kuo R.C."/>
            <person name="Labutti K."/>
            <person name="Haridas S."/>
            <person name="Kuo A."/>
            <person name="Salamov A."/>
            <person name="Ahrendt S.R."/>
            <person name="Lipzen A."/>
            <person name="Sullivan W."/>
            <person name="Andreopoulos W.B."/>
            <person name="Clum A."/>
            <person name="Lindquist E."/>
            <person name="Daum C."/>
            <person name="Ramamoorthy G.K."/>
            <person name="Gryganskyi A."/>
            <person name="Culley D."/>
            <person name="Magnuson J.K."/>
            <person name="James T.Y."/>
            <person name="O'Malley M.A."/>
            <person name="Stajich J.E."/>
            <person name="Spatafora J.W."/>
            <person name="Visel A."/>
            <person name="Grigoriev I.V."/>
        </authorList>
    </citation>
    <scope>NUCLEOTIDE SEQUENCE [LARGE SCALE GENOMIC DNA]</scope>
    <source>
        <strain evidence="4 5">JEL800</strain>
    </source>
</reference>
<dbReference type="EMBL" id="MCGO01000162">
    <property type="protein sequence ID" value="ORY23319.1"/>
    <property type="molecule type" value="Genomic_DNA"/>
</dbReference>
<evidence type="ECO:0000259" key="3">
    <source>
        <dbReference type="PROSITE" id="PS50275"/>
    </source>
</evidence>
<evidence type="ECO:0000256" key="1">
    <source>
        <dbReference type="SAM" id="MobiDB-lite"/>
    </source>
</evidence>
<keyword evidence="2" id="KW-0812">Transmembrane</keyword>
<evidence type="ECO:0000313" key="4">
    <source>
        <dbReference type="EMBL" id="ORY23319.1"/>
    </source>
</evidence>
<dbReference type="InterPro" id="IPR002013">
    <property type="entry name" value="SAC_dom"/>
</dbReference>
<evidence type="ECO:0000256" key="2">
    <source>
        <dbReference type="SAM" id="Phobius"/>
    </source>
</evidence>
<comment type="caution">
    <text evidence="4">The sequence shown here is derived from an EMBL/GenBank/DDBJ whole genome shotgun (WGS) entry which is preliminary data.</text>
</comment>
<evidence type="ECO:0000313" key="5">
    <source>
        <dbReference type="Proteomes" id="UP000193642"/>
    </source>
</evidence>
<name>A0A1Y2AL70_9FUNG</name>
<accession>A0A1Y2AL70</accession>
<protein>
    <recommendedName>
        <fullName evidence="3">SAC domain-containing protein</fullName>
    </recommendedName>
</protein>
<sequence>MPNAAISDDFVFEYTTDTEIIYGALRGSMNTVLIFNKETGDQRVDLRFDSYTPTPNRVIQETKIYGIVGLLDLCFKKFVIAIDQRELAANIKGKAVWKITGVRTTQYYMAKPYLSLNEEEHERTILGHITSMLTSGLFYFSVDMDVTSSCQATLEKDKRVVKMTSTEMLFGDHESTGPKVDLKTDFEMIDERFMFNKFLLDNLYGLDTFPFIVPTIFGFVGSTEFILDTVTHHYCLISRCSNKRAGTRYFRGLDEHGSSAIEVETEFILITDDKLMAYRQLRGSTPLIWKSSPPDEILQPVNIDLTGAADTTSRDALSLHLYNLIERYKSPVTLLSLLSRNHKKETLALQYQQLADTFQKVFFEIQREIGAESVDLVEFDESDLAKTPETSMPRLLAKLRSLWKRQGYFSSTVGYTAQMNLNACKTDSLQKGALRINGIDCVDMTNVVQYRVAIEVMYDMLNSCGFKGKVSAYELKKVKRLWVRNGRALALLYTGVSRVLYEEQILKNWMVYLLGGYIGVFVWWAIVRVGRLYMGTFRDSRRQEAFECVLGQTKHTVKDAISVQRSVLKLATNQKSGLALFMLLRRFFSPTHVNTIFNLILAGFWLVAQAIVRIAVGEGVWASTALPRIGSRLDTSAVFKSEQVEAPKGLNSQLKLRKNKHDTELLEMSTEKRSSISRKGDRRLTIS</sequence>
<keyword evidence="5" id="KW-1185">Reference proteome</keyword>
<feature type="domain" description="SAC" evidence="3">
    <location>
        <begin position="129"/>
        <end position="495"/>
    </location>
</feature>
<gene>
    <name evidence="4" type="ORF">BCR33DRAFT_775330</name>
</gene>
<feature type="region of interest" description="Disordered" evidence="1">
    <location>
        <begin position="668"/>
        <end position="687"/>
    </location>
</feature>
<dbReference type="GO" id="GO:0005783">
    <property type="term" value="C:endoplasmic reticulum"/>
    <property type="evidence" value="ECO:0007669"/>
    <property type="project" value="TreeGrafter"/>
</dbReference>
<dbReference type="GO" id="GO:0043812">
    <property type="term" value="F:phosphatidylinositol-4-phosphate phosphatase activity"/>
    <property type="evidence" value="ECO:0007669"/>
    <property type="project" value="TreeGrafter"/>
</dbReference>
<dbReference type="PANTHER" id="PTHR45662:SF2">
    <property type="entry name" value="PHOSPHATIDYLINOSITOL-3-PHOSPHATASE SAC1"/>
    <property type="match status" value="1"/>
</dbReference>
<keyword evidence="2" id="KW-1133">Transmembrane helix</keyword>
<proteinExistence type="predicted"/>